<name>A0A8D0R607_PIG</name>
<protein>
    <submittedName>
        <fullName evidence="1">Uncharacterized protein</fullName>
    </submittedName>
</protein>
<accession>A0A8D0R607</accession>
<reference evidence="1" key="1">
    <citation type="submission" date="2025-08" db="UniProtKB">
        <authorList>
            <consortium name="Ensembl"/>
        </authorList>
    </citation>
    <scope>IDENTIFICATION</scope>
</reference>
<dbReference type="Ensembl" id="ENSSSCT00025028275.1">
    <property type="protein sequence ID" value="ENSSSCP00025011965.1"/>
    <property type="gene ID" value="ENSSSCG00025020839.1"/>
</dbReference>
<dbReference type="AlphaFoldDB" id="A0A8D0R607"/>
<sequence length="86" mass="9920">MCYAYTMEYYAAIKKNEMSFAATRIQLEIIILSVIKSEKNKHHMLSLILETNPTSIHEDAGLIPGLTCRNDHDTVNQLYINKTFKK</sequence>
<dbReference type="Proteomes" id="UP000694727">
    <property type="component" value="Unplaced"/>
</dbReference>
<evidence type="ECO:0000313" key="1">
    <source>
        <dbReference type="Ensembl" id="ENSSSCP00025011965.1"/>
    </source>
</evidence>
<evidence type="ECO:0000313" key="2">
    <source>
        <dbReference type="Proteomes" id="UP000694727"/>
    </source>
</evidence>
<proteinExistence type="predicted"/>
<organism evidence="1 2">
    <name type="scientific">Sus scrofa</name>
    <name type="common">Pig</name>
    <dbReference type="NCBI Taxonomy" id="9823"/>
    <lineage>
        <taxon>Eukaryota</taxon>
        <taxon>Metazoa</taxon>
        <taxon>Chordata</taxon>
        <taxon>Craniata</taxon>
        <taxon>Vertebrata</taxon>
        <taxon>Euteleostomi</taxon>
        <taxon>Mammalia</taxon>
        <taxon>Eutheria</taxon>
        <taxon>Laurasiatheria</taxon>
        <taxon>Artiodactyla</taxon>
        <taxon>Suina</taxon>
        <taxon>Suidae</taxon>
        <taxon>Sus</taxon>
    </lineage>
</organism>